<evidence type="ECO:0000256" key="2">
    <source>
        <dbReference type="ARBA" id="ARBA00022884"/>
    </source>
</evidence>
<gene>
    <name evidence="3" type="primary">smpB</name>
    <name evidence="4" type="ordered locus">STHERM_c11380</name>
</gene>
<dbReference type="Gene3D" id="2.40.280.10">
    <property type="match status" value="1"/>
</dbReference>
<dbReference type="NCBIfam" id="TIGR00086">
    <property type="entry name" value="smpB"/>
    <property type="match status" value="1"/>
</dbReference>
<dbReference type="GO" id="GO:0003723">
    <property type="term" value="F:RNA binding"/>
    <property type="evidence" value="ECO:0007669"/>
    <property type="project" value="UniProtKB-UniRule"/>
</dbReference>
<comment type="function">
    <text evidence="3">Required for rescue of stalled ribosomes mediated by trans-translation. Binds to transfer-messenger RNA (tmRNA), required for stable association of tmRNA with ribosomes. tmRNA and SmpB together mimic tRNA shape, replacing the anticodon stem-loop with SmpB. tmRNA is encoded by the ssrA gene; the 2 termini fold to resemble tRNA(Ala) and it encodes a 'tag peptide', a short internal open reading frame. During trans-translation Ala-aminoacylated tmRNA acts like a tRNA, entering the A-site of stalled ribosomes, displacing the stalled mRNA. The ribosome then switches to translate the ORF on the tmRNA; the nascent peptide is terminated with the 'tag peptide' encoded by the tmRNA and targeted for degradation. The ribosome is freed to recommence translation, which seems to be the essential function of trans-translation.</text>
</comment>
<dbReference type="RefSeq" id="WP_013313924.1">
    <property type="nucleotide sequence ID" value="NC_014484.1"/>
</dbReference>
<dbReference type="InterPro" id="IPR000037">
    <property type="entry name" value="SsrA-bd_prot"/>
</dbReference>
<dbReference type="PROSITE" id="PS01317">
    <property type="entry name" value="SSRP"/>
    <property type="match status" value="1"/>
</dbReference>
<evidence type="ECO:0000256" key="3">
    <source>
        <dbReference type="HAMAP-Rule" id="MF_00023"/>
    </source>
</evidence>
<name>E0RSU6_WINT6</name>
<dbReference type="PANTHER" id="PTHR30308:SF2">
    <property type="entry name" value="SSRA-BINDING PROTEIN"/>
    <property type="match status" value="1"/>
</dbReference>
<dbReference type="InterPro" id="IPR020081">
    <property type="entry name" value="SsrA-bd_prot_CS"/>
</dbReference>
<dbReference type="eggNOG" id="COG0691">
    <property type="taxonomic scope" value="Bacteria"/>
</dbReference>
<evidence type="ECO:0000313" key="5">
    <source>
        <dbReference type="Proteomes" id="UP000001296"/>
    </source>
</evidence>
<dbReference type="NCBIfam" id="NF003843">
    <property type="entry name" value="PRK05422.1"/>
    <property type="match status" value="1"/>
</dbReference>
<dbReference type="CDD" id="cd09294">
    <property type="entry name" value="SmpB"/>
    <property type="match status" value="1"/>
</dbReference>
<dbReference type="GO" id="GO:0005829">
    <property type="term" value="C:cytosol"/>
    <property type="evidence" value="ECO:0007669"/>
    <property type="project" value="TreeGrafter"/>
</dbReference>
<organism evidence="4 5">
    <name type="scientific">Winmispira thermophila (strain ATCC 49972 / DSM 6192 / RI 19.B1)</name>
    <name type="common">Spirochaeta thermophila</name>
    <dbReference type="NCBI Taxonomy" id="665571"/>
    <lineage>
        <taxon>Bacteria</taxon>
        <taxon>Pseudomonadati</taxon>
        <taxon>Spirochaetota</taxon>
        <taxon>Spirochaetia</taxon>
        <taxon>Winmispirales</taxon>
        <taxon>Winmispiraceae</taxon>
        <taxon>Winmispira</taxon>
    </lineage>
</organism>
<reference key="1">
    <citation type="submission" date="2009-08" db="EMBL/GenBank/DDBJ databases">
        <title>The genome sequence of Spirochaeta thermophila DSM6192.</title>
        <authorList>
            <person name="Angelov A."/>
            <person name="Mientus M."/>
            <person name="Wittenberg S."/>
            <person name="Lehmann R."/>
            <person name="Liesegang H."/>
            <person name="Daniel R."/>
            <person name="Liebl W."/>
        </authorList>
    </citation>
    <scope>NUCLEOTIDE SEQUENCE</scope>
    <source>
        <strain>DSM 6192</strain>
    </source>
</reference>
<reference evidence="4 5" key="2">
    <citation type="journal article" date="2010" name="J. Bacteriol.">
        <title>Genome sequence of the polysaccharide-degrading, thermophilic anaerobe Spirochaeta thermophila DSM 6192.</title>
        <authorList>
            <person name="Angelov A."/>
            <person name="Liebl S."/>
            <person name="Ballschmiter M."/>
            <person name="Bomeke M."/>
            <person name="Lehmann R."/>
            <person name="Liesegang H."/>
            <person name="Daniel R."/>
            <person name="Liebl W."/>
        </authorList>
    </citation>
    <scope>NUCLEOTIDE SEQUENCE [LARGE SCALE GENOMIC DNA]</scope>
    <source>
        <strain evidence="5">ATCC 49972 / DSM 6192 / RI 19.B1</strain>
    </source>
</reference>
<comment type="similarity">
    <text evidence="3">Belongs to the SmpB family.</text>
</comment>
<dbReference type="Pfam" id="PF01668">
    <property type="entry name" value="SmpB"/>
    <property type="match status" value="1"/>
</dbReference>
<keyword evidence="2 3" id="KW-0694">RNA-binding</keyword>
<evidence type="ECO:0000313" key="4">
    <source>
        <dbReference type="EMBL" id="ADN02083.1"/>
    </source>
</evidence>
<dbReference type="AlphaFoldDB" id="E0RSU6"/>
<dbReference type="KEGG" id="sta:STHERM_c11380"/>
<accession>E0RSU6</accession>
<dbReference type="Proteomes" id="UP000001296">
    <property type="component" value="Chromosome"/>
</dbReference>
<dbReference type="SUPFAM" id="SSF74982">
    <property type="entry name" value="Small protein B (SmpB)"/>
    <property type="match status" value="1"/>
</dbReference>
<dbReference type="EMBL" id="CP001698">
    <property type="protein sequence ID" value="ADN02083.1"/>
    <property type="molecule type" value="Genomic_DNA"/>
</dbReference>
<comment type="subcellular location">
    <subcellularLocation>
        <location evidence="3">Cytoplasm</location>
    </subcellularLocation>
    <text evidence="3">The tmRNA-SmpB complex associates with stalled 70S ribosomes.</text>
</comment>
<sequence>MAKQNDIKVLGENKRARFDYLIEDTLECGIELKGSEVKSVKEGRVSFGDAYVRVKNDELWLMGLHITPYSHATIENHDPLRPRKLLAHAEEIHQLRRKTEERGYTLVPLRFYVKRGLVKVLVGIAKGKKKHEKREAIKERDIKREMDRELRRY</sequence>
<dbReference type="PaxDb" id="665571-STHERM_c11380"/>
<dbReference type="HOGENOM" id="CLU_108953_0_0_12"/>
<dbReference type="PANTHER" id="PTHR30308">
    <property type="entry name" value="TMRNA-BINDING COMPONENT OF TRANS-TRANSLATION TAGGING COMPLEX"/>
    <property type="match status" value="1"/>
</dbReference>
<dbReference type="InterPro" id="IPR023620">
    <property type="entry name" value="SmpB"/>
</dbReference>
<dbReference type="HAMAP" id="MF_00023">
    <property type="entry name" value="SmpB"/>
    <property type="match status" value="1"/>
</dbReference>
<protein>
    <recommendedName>
        <fullName evidence="3">SsrA-binding protein</fullName>
    </recommendedName>
    <alternativeName>
        <fullName evidence="3">Small protein B</fullName>
    </alternativeName>
</protein>
<dbReference type="GO" id="GO:0070929">
    <property type="term" value="P:trans-translation"/>
    <property type="evidence" value="ECO:0007669"/>
    <property type="project" value="UniProtKB-UniRule"/>
</dbReference>
<dbReference type="GO" id="GO:0070930">
    <property type="term" value="P:trans-translation-dependent protein tagging"/>
    <property type="evidence" value="ECO:0007669"/>
    <property type="project" value="TreeGrafter"/>
</dbReference>
<proteinExistence type="inferred from homology"/>
<evidence type="ECO:0000256" key="1">
    <source>
        <dbReference type="ARBA" id="ARBA00022490"/>
    </source>
</evidence>
<keyword evidence="1 3" id="KW-0963">Cytoplasm</keyword>